<reference evidence="3" key="1">
    <citation type="submission" date="2015-03" db="EMBL/GenBank/DDBJ databases">
        <authorList>
            <consortium name="Pathogen Informatics"/>
        </authorList>
    </citation>
    <scope>NUCLEOTIDE SEQUENCE [LARGE SCALE GENOMIC DNA]</scope>
    <source>
        <strain evidence="3">R148</strain>
    </source>
</reference>
<name>A0A0H5M0A5_YERIN</name>
<evidence type="ECO:0000313" key="2">
    <source>
        <dbReference type="EMBL" id="CRY56482.1"/>
    </source>
</evidence>
<gene>
    <name evidence="2" type="ORF">ERS008476_03526</name>
</gene>
<accession>A0A0H5M0A5</accession>
<dbReference type="Proteomes" id="UP000043316">
    <property type="component" value="Unassembled WGS sequence"/>
</dbReference>
<evidence type="ECO:0000313" key="3">
    <source>
        <dbReference type="Proteomes" id="UP000043316"/>
    </source>
</evidence>
<protein>
    <submittedName>
        <fullName evidence="2">Uncharacterized protein</fullName>
    </submittedName>
</protein>
<dbReference type="AlphaFoldDB" id="A0A0H5M0A5"/>
<sequence length="108" mass="12586">MPNLLMLIALLRKLIKFIVSFFLISTPLMAVEPLVLKDSDSTFTYKDNRACINKICLESKNNNKMPDMFEKPDRFSQRERTDPWSTYDFDHSSNFDNSSNSVRLSIDL</sequence>
<dbReference type="EMBL" id="CWJI01000014">
    <property type="protein sequence ID" value="CRY56482.1"/>
    <property type="molecule type" value="Genomic_DNA"/>
</dbReference>
<proteinExistence type="predicted"/>
<feature type="compositionally biased region" description="Basic and acidic residues" evidence="1">
    <location>
        <begin position="67"/>
        <end position="93"/>
    </location>
</feature>
<evidence type="ECO:0000256" key="1">
    <source>
        <dbReference type="SAM" id="MobiDB-lite"/>
    </source>
</evidence>
<feature type="region of interest" description="Disordered" evidence="1">
    <location>
        <begin position="67"/>
        <end position="108"/>
    </location>
</feature>
<organism evidence="2 3">
    <name type="scientific">Yersinia intermedia</name>
    <dbReference type="NCBI Taxonomy" id="631"/>
    <lineage>
        <taxon>Bacteria</taxon>
        <taxon>Pseudomonadati</taxon>
        <taxon>Pseudomonadota</taxon>
        <taxon>Gammaproteobacteria</taxon>
        <taxon>Enterobacterales</taxon>
        <taxon>Yersiniaceae</taxon>
        <taxon>Yersinia</taxon>
    </lineage>
</organism>